<name>A0A4Y2F0G9_ARAVE</name>
<organism evidence="1 2">
    <name type="scientific">Araneus ventricosus</name>
    <name type="common">Orbweaver spider</name>
    <name type="synonym">Epeira ventricosa</name>
    <dbReference type="NCBI Taxonomy" id="182803"/>
    <lineage>
        <taxon>Eukaryota</taxon>
        <taxon>Metazoa</taxon>
        <taxon>Ecdysozoa</taxon>
        <taxon>Arthropoda</taxon>
        <taxon>Chelicerata</taxon>
        <taxon>Arachnida</taxon>
        <taxon>Araneae</taxon>
        <taxon>Araneomorphae</taxon>
        <taxon>Entelegynae</taxon>
        <taxon>Araneoidea</taxon>
        <taxon>Araneidae</taxon>
        <taxon>Araneus</taxon>
    </lineage>
</organism>
<dbReference type="AlphaFoldDB" id="A0A4Y2F0G9"/>
<evidence type="ECO:0008006" key="3">
    <source>
        <dbReference type="Google" id="ProtNLM"/>
    </source>
</evidence>
<gene>
    <name evidence="1" type="ORF">AVEN_50708_1</name>
</gene>
<keyword evidence="2" id="KW-1185">Reference proteome</keyword>
<proteinExistence type="predicted"/>
<reference evidence="1 2" key="1">
    <citation type="journal article" date="2019" name="Sci. Rep.">
        <title>Orb-weaving spider Araneus ventricosus genome elucidates the spidroin gene catalogue.</title>
        <authorList>
            <person name="Kono N."/>
            <person name="Nakamura H."/>
            <person name="Ohtoshi R."/>
            <person name="Moran D.A.P."/>
            <person name="Shinohara A."/>
            <person name="Yoshida Y."/>
            <person name="Fujiwara M."/>
            <person name="Mori M."/>
            <person name="Tomita M."/>
            <person name="Arakawa K."/>
        </authorList>
    </citation>
    <scope>NUCLEOTIDE SEQUENCE [LARGE SCALE GENOMIC DNA]</scope>
</reference>
<evidence type="ECO:0000313" key="1">
    <source>
        <dbReference type="EMBL" id="GBM34038.1"/>
    </source>
</evidence>
<dbReference type="EMBL" id="BGPR01094257">
    <property type="protein sequence ID" value="GBM34038.1"/>
    <property type="molecule type" value="Genomic_DNA"/>
</dbReference>
<protein>
    <recommendedName>
        <fullName evidence="3">Ig-like domain-containing protein</fullName>
    </recommendedName>
</protein>
<evidence type="ECO:0000313" key="2">
    <source>
        <dbReference type="Proteomes" id="UP000499080"/>
    </source>
</evidence>
<accession>A0A4Y2F0G9</accession>
<dbReference type="Proteomes" id="UP000499080">
    <property type="component" value="Unassembled WGS sequence"/>
</dbReference>
<feature type="non-terminal residue" evidence="1">
    <location>
        <position position="51"/>
    </location>
</feature>
<comment type="caution">
    <text evidence="1">The sequence shown here is derived from an EMBL/GenBank/DDBJ whole genome shotgun (WGS) entry which is preliminary data.</text>
</comment>
<sequence>MIKSTVRGIDSCASTKSCLNQPGRLWTLVCAKTSGPTVGVVWMFDGSDIGS</sequence>